<accession>A0ABP4W837</accession>
<dbReference type="EMBL" id="BAAALS010000007">
    <property type="protein sequence ID" value="GAA1747721.1"/>
    <property type="molecule type" value="Genomic_DNA"/>
</dbReference>
<proteinExistence type="predicted"/>
<evidence type="ECO:0000313" key="1">
    <source>
        <dbReference type="EMBL" id="GAA1747721.1"/>
    </source>
</evidence>
<dbReference type="Proteomes" id="UP001500655">
    <property type="component" value="Unassembled WGS sequence"/>
</dbReference>
<protein>
    <submittedName>
        <fullName evidence="1">Uncharacterized protein</fullName>
    </submittedName>
</protein>
<organism evidence="1 2">
    <name type="scientific">Luedemannella helvata</name>
    <dbReference type="NCBI Taxonomy" id="349315"/>
    <lineage>
        <taxon>Bacteria</taxon>
        <taxon>Bacillati</taxon>
        <taxon>Actinomycetota</taxon>
        <taxon>Actinomycetes</taxon>
        <taxon>Micromonosporales</taxon>
        <taxon>Micromonosporaceae</taxon>
        <taxon>Luedemannella</taxon>
    </lineage>
</organism>
<sequence length="66" mass="7073">MPSAEAVDPLHTTALMKHGLGGGRWEHNGMVVSEAIDLDRSTVYVLSHSDEVPCRIVMEASSPAGR</sequence>
<keyword evidence="2" id="KW-1185">Reference proteome</keyword>
<name>A0ABP4W837_9ACTN</name>
<evidence type="ECO:0000313" key="2">
    <source>
        <dbReference type="Proteomes" id="UP001500655"/>
    </source>
</evidence>
<reference evidence="2" key="1">
    <citation type="journal article" date="2019" name="Int. J. Syst. Evol. Microbiol.">
        <title>The Global Catalogue of Microorganisms (GCM) 10K type strain sequencing project: providing services to taxonomists for standard genome sequencing and annotation.</title>
        <authorList>
            <consortium name="The Broad Institute Genomics Platform"/>
            <consortium name="The Broad Institute Genome Sequencing Center for Infectious Disease"/>
            <person name="Wu L."/>
            <person name="Ma J."/>
        </authorList>
    </citation>
    <scope>NUCLEOTIDE SEQUENCE [LARGE SCALE GENOMIC DNA]</scope>
    <source>
        <strain evidence="2">JCM 13249</strain>
    </source>
</reference>
<gene>
    <name evidence="1" type="ORF">GCM10009681_18610</name>
</gene>
<comment type="caution">
    <text evidence="1">The sequence shown here is derived from an EMBL/GenBank/DDBJ whole genome shotgun (WGS) entry which is preliminary data.</text>
</comment>